<reference evidence="3" key="1">
    <citation type="journal article" date="2016" name="Nature">
        <title>Redefining the invertebrate RNA virosphere.</title>
        <authorList>
            <person name="Shi M."/>
            <person name="Lin X.D."/>
            <person name="Tian J.H."/>
            <person name="Chen L.J."/>
            <person name="Chen X."/>
            <person name="Li C.X."/>
            <person name="Qin X.C."/>
            <person name="Li J."/>
            <person name="Cao J.P."/>
            <person name="Eden J.S."/>
            <person name="Buchmann J."/>
            <person name="Wang W."/>
            <person name="Xu J."/>
            <person name="Holmes E.C."/>
            <person name="Zhang Y.Z."/>
        </authorList>
    </citation>
    <scope>NUCLEOTIDE SEQUENCE</scope>
    <source>
        <strain evidence="3">QTM27093</strain>
    </source>
</reference>
<name>A0A1L3KPB8_9VIRU</name>
<organism evidence="3">
    <name type="scientific">Hubei tetragnatha maxillosa virus 9</name>
    <dbReference type="NCBI Taxonomy" id="1923251"/>
    <lineage>
        <taxon>Viruses</taxon>
        <taxon>Riboviria</taxon>
    </lineage>
</organism>
<accession>A0A1L3KPB8</accession>
<proteinExistence type="predicted"/>
<dbReference type="EMBL" id="KX884675">
    <property type="protein sequence ID" value="APG79155.1"/>
    <property type="molecule type" value="Genomic_RNA"/>
</dbReference>
<keyword evidence="3" id="KW-0696">RNA-directed RNA polymerase</keyword>
<dbReference type="GO" id="GO:0003968">
    <property type="term" value="F:RNA-directed RNA polymerase activity"/>
    <property type="evidence" value="ECO:0007669"/>
    <property type="project" value="UniProtKB-KW"/>
</dbReference>
<keyword evidence="2" id="KW-0548">Nucleotidyltransferase</keyword>
<evidence type="ECO:0000256" key="2">
    <source>
        <dbReference type="ARBA" id="ARBA00022695"/>
    </source>
</evidence>
<dbReference type="SUPFAM" id="SSF56672">
    <property type="entry name" value="DNA/RNA polymerases"/>
    <property type="match status" value="1"/>
</dbReference>
<evidence type="ECO:0000313" key="3">
    <source>
        <dbReference type="EMBL" id="APG79155.1"/>
    </source>
</evidence>
<protein>
    <submittedName>
        <fullName evidence="3">RNA-dependent RNA polymerase</fullName>
    </submittedName>
</protein>
<dbReference type="GO" id="GO:0003723">
    <property type="term" value="F:RNA binding"/>
    <property type="evidence" value="ECO:0007669"/>
    <property type="project" value="InterPro"/>
</dbReference>
<dbReference type="InterPro" id="IPR043502">
    <property type="entry name" value="DNA/RNA_pol_sf"/>
</dbReference>
<sequence length="1296" mass="148713">MDKANKAVKKFLDLSSWASHDWTLIEGNVVAWERFLDNVFKCEYISEGVLVKSGFDLIYHGKTKWSEDIWKSISIDLEIRPKFKLYEECIKRSRSVPVNPRAIYLDTWEINEKMSYHESLFGRMDENMTFGSLRLYMWYSFFGHIFKGDPPIELEYISGFIVKSGKPLFIQKWGDNRVLEKVQLFYNLPNIIEALLTICQIRCSLIRSQVVLGGKRFDLNLLLDEFALRIAVSPKRIISDIRGYITFIIRFWGVRSKNMAAYRHVDWRMGSRVVGENFILEKVDHNMSALFWESKTIQAIYLEGRAVIKNLNFVYLDSICESLLDVSLEDSSSEDIIEVLKLFGSCMMIAGYGRALKYASSPRSAKPRDDIDPSVAAGVYDIMTDFNRLSLENGFVATTPDLWKTRCINMWQSKSAGVEPMKMEIEIKDEKPVKVSVSKKLLVGCLLGSKSFSKNELSKIYDLSNPGSVGYRDVPYKATRAIYAVRLPTLHAQVAVASHLVDYASSGGSLNAATGMRFDASHVTSGRNFMSGVRLYDNYDTIASSGDRNCMYIGIDLSEYDSHNVWNNFREPMLRALRDMDASKGEGYGPDKISWSEMVDFAFGDGHIYNSYWDNGREPLVVVQHEKETLYANSPFITIITVKEDVRRYKRSRGLKALKPGTYMVLKVEELLEAGKDIVWDDVYVAERHDGGDFVHLTSEASGELTTLIMNSVINLAMQRIIIRDLQDTPFGRRFLVRYNKAVGDDSEWYCQLLSSFETSEEIDDFFTFLAKKYDSFGHILSKYKVFICPYSSEYVQTFSRFGLYIPRDQISLINSERPRRVLDPIGFLASFKDILLTKMARGMNSTFARLVYSLFFRKLTTIDLRRHGIKVSNMEKRKLCKDLEPFYISPLKWKKIDTFKVEEMFVVTFSIIVMFMPFKARGGGVNPLNLGLSSTPSFFFWWCSNFDEMISASLISAYLYLKDKSVSLNLSDERPSDVKISASNNSLSAEDIFPPAVLEKAKALKSLGLDLGRYNAEEVPNRLFREGIKMERFMEKFQLMDRETTTEKFIMNLSRNFSLPRFSEDEWVLSFEFRFSDHAHKTERSYPFYVGLNSDYTVLLNDYGLNGFENRAKIGLEAIRKIISRDSSLKGVWTPEIISSQLDKYGINDIVDHDIGVAILSRMGFSERTCLEIVDLRLKDMLLSGRENSFGIFSDDFFASLDLVTESRLNSMSFPLKLSKGERVILLAFACQMAVYRTLAEGKRYYIPIDIKPRVVETGIMGIKFPRFYKAVVQSHRRDIGVTSKFLADLRDQNI</sequence>
<evidence type="ECO:0000256" key="1">
    <source>
        <dbReference type="ARBA" id="ARBA00022679"/>
    </source>
</evidence>
<dbReference type="InterPro" id="IPR008723">
    <property type="entry name" value="RNA_pol_orbivir"/>
</dbReference>
<dbReference type="Pfam" id="PF05788">
    <property type="entry name" value="Orbi_VP1"/>
    <property type="match status" value="1"/>
</dbReference>
<keyword evidence="1" id="KW-0808">Transferase</keyword>
<dbReference type="GO" id="GO:0006351">
    <property type="term" value="P:DNA-templated transcription"/>
    <property type="evidence" value="ECO:0007669"/>
    <property type="project" value="InterPro"/>
</dbReference>